<dbReference type="AlphaFoldDB" id="A0A2K3KQE8"/>
<sequence length="60" mass="6665">MASYYQSSFTAKFSNIASLAFVTVKKVSPRFAGPPAIKILIGDHPPFISMPQAHRAERER</sequence>
<comment type="caution">
    <text evidence="1">The sequence shown here is derived from an EMBL/GenBank/DDBJ whole genome shotgun (WGS) entry which is preliminary data.</text>
</comment>
<protein>
    <submittedName>
        <fullName evidence="1">Uncharacterized protein</fullName>
    </submittedName>
</protein>
<feature type="non-terminal residue" evidence="1">
    <location>
        <position position="60"/>
    </location>
</feature>
<name>A0A2K3KQE8_TRIPR</name>
<reference evidence="1 2" key="1">
    <citation type="journal article" date="2014" name="Am. J. Bot.">
        <title>Genome assembly and annotation for red clover (Trifolium pratense; Fabaceae).</title>
        <authorList>
            <person name="Istvanek J."/>
            <person name="Jaros M."/>
            <person name="Krenek A."/>
            <person name="Repkova J."/>
        </authorList>
    </citation>
    <scope>NUCLEOTIDE SEQUENCE [LARGE SCALE GENOMIC DNA]</scope>
    <source>
        <strain evidence="2">cv. Tatra</strain>
        <tissue evidence="1">Young leaves</tissue>
    </source>
</reference>
<gene>
    <name evidence="1" type="ORF">L195_g056210</name>
</gene>
<dbReference type="EMBL" id="ASHM01105579">
    <property type="protein sequence ID" value="PNX68517.1"/>
    <property type="molecule type" value="Genomic_DNA"/>
</dbReference>
<proteinExistence type="predicted"/>
<evidence type="ECO:0000313" key="1">
    <source>
        <dbReference type="EMBL" id="PNX68517.1"/>
    </source>
</evidence>
<evidence type="ECO:0000313" key="2">
    <source>
        <dbReference type="Proteomes" id="UP000236291"/>
    </source>
</evidence>
<dbReference type="Proteomes" id="UP000236291">
    <property type="component" value="Unassembled WGS sequence"/>
</dbReference>
<reference evidence="1 2" key="2">
    <citation type="journal article" date="2017" name="Front. Plant Sci.">
        <title>Gene Classification and Mining of Molecular Markers Useful in Red Clover (Trifolium pratense) Breeding.</title>
        <authorList>
            <person name="Istvanek J."/>
            <person name="Dluhosova J."/>
            <person name="Dluhos P."/>
            <person name="Patkova L."/>
            <person name="Nedelnik J."/>
            <person name="Repkova J."/>
        </authorList>
    </citation>
    <scope>NUCLEOTIDE SEQUENCE [LARGE SCALE GENOMIC DNA]</scope>
    <source>
        <strain evidence="2">cv. Tatra</strain>
        <tissue evidence="1">Young leaves</tissue>
    </source>
</reference>
<accession>A0A2K3KQE8</accession>
<organism evidence="1 2">
    <name type="scientific">Trifolium pratense</name>
    <name type="common">Red clover</name>
    <dbReference type="NCBI Taxonomy" id="57577"/>
    <lineage>
        <taxon>Eukaryota</taxon>
        <taxon>Viridiplantae</taxon>
        <taxon>Streptophyta</taxon>
        <taxon>Embryophyta</taxon>
        <taxon>Tracheophyta</taxon>
        <taxon>Spermatophyta</taxon>
        <taxon>Magnoliopsida</taxon>
        <taxon>eudicotyledons</taxon>
        <taxon>Gunneridae</taxon>
        <taxon>Pentapetalae</taxon>
        <taxon>rosids</taxon>
        <taxon>fabids</taxon>
        <taxon>Fabales</taxon>
        <taxon>Fabaceae</taxon>
        <taxon>Papilionoideae</taxon>
        <taxon>50 kb inversion clade</taxon>
        <taxon>NPAAA clade</taxon>
        <taxon>Hologalegina</taxon>
        <taxon>IRL clade</taxon>
        <taxon>Trifolieae</taxon>
        <taxon>Trifolium</taxon>
    </lineage>
</organism>